<dbReference type="EnsemblPlants" id="Pp3c7_25320V3.1">
    <property type="protein sequence ID" value="Pp3c7_25320V3.1"/>
    <property type="gene ID" value="Pp3c7_25320"/>
</dbReference>
<accession>A0A2K1KD08</accession>
<dbReference type="Proteomes" id="UP000006727">
    <property type="component" value="Chromosome 7"/>
</dbReference>
<dbReference type="AlphaFoldDB" id="A0A2K1KD08"/>
<reference evidence="1 3" key="1">
    <citation type="journal article" date="2008" name="Science">
        <title>The Physcomitrella genome reveals evolutionary insights into the conquest of land by plants.</title>
        <authorList>
            <person name="Rensing S."/>
            <person name="Lang D."/>
            <person name="Zimmer A."/>
            <person name="Terry A."/>
            <person name="Salamov A."/>
            <person name="Shapiro H."/>
            <person name="Nishiyama T."/>
            <person name="Perroud P.-F."/>
            <person name="Lindquist E."/>
            <person name="Kamisugi Y."/>
            <person name="Tanahashi T."/>
            <person name="Sakakibara K."/>
            <person name="Fujita T."/>
            <person name="Oishi K."/>
            <person name="Shin-I T."/>
            <person name="Kuroki Y."/>
            <person name="Toyoda A."/>
            <person name="Suzuki Y."/>
            <person name="Hashimoto A."/>
            <person name="Yamaguchi K."/>
            <person name="Sugano A."/>
            <person name="Kohara Y."/>
            <person name="Fujiyama A."/>
            <person name="Anterola A."/>
            <person name="Aoki S."/>
            <person name="Ashton N."/>
            <person name="Barbazuk W.B."/>
            <person name="Barker E."/>
            <person name="Bennetzen J."/>
            <person name="Bezanilla M."/>
            <person name="Blankenship R."/>
            <person name="Cho S.H."/>
            <person name="Dutcher S."/>
            <person name="Estelle M."/>
            <person name="Fawcett J.A."/>
            <person name="Gundlach H."/>
            <person name="Hanada K."/>
            <person name="Heyl A."/>
            <person name="Hicks K.A."/>
            <person name="Hugh J."/>
            <person name="Lohr M."/>
            <person name="Mayer K."/>
            <person name="Melkozernov A."/>
            <person name="Murata T."/>
            <person name="Nelson D."/>
            <person name="Pils B."/>
            <person name="Prigge M."/>
            <person name="Reiss B."/>
            <person name="Renner T."/>
            <person name="Rombauts S."/>
            <person name="Rushton P."/>
            <person name="Sanderfoot A."/>
            <person name="Schween G."/>
            <person name="Shiu S.-H."/>
            <person name="Stueber K."/>
            <person name="Theodoulou F.L."/>
            <person name="Tu H."/>
            <person name="Van de Peer Y."/>
            <person name="Verrier P.J."/>
            <person name="Waters E."/>
            <person name="Wood A."/>
            <person name="Yang L."/>
            <person name="Cove D."/>
            <person name="Cuming A."/>
            <person name="Hasebe M."/>
            <person name="Lucas S."/>
            <person name="Mishler D.B."/>
            <person name="Reski R."/>
            <person name="Grigoriev I."/>
            <person name="Quatrano R.S."/>
            <person name="Boore J.L."/>
        </authorList>
    </citation>
    <scope>NUCLEOTIDE SEQUENCE [LARGE SCALE GENOMIC DNA]</scope>
    <source>
        <strain evidence="2 3">cv. Gransden 2004</strain>
    </source>
</reference>
<proteinExistence type="predicted"/>
<reference evidence="2" key="3">
    <citation type="submission" date="2020-12" db="UniProtKB">
        <authorList>
            <consortium name="EnsemblPlants"/>
        </authorList>
    </citation>
    <scope>IDENTIFICATION</scope>
</reference>
<dbReference type="PaxDb" id="3218-PP1S97_86V6.1"/>
<reference evidence="1 3" key="2">
    <citation type="journal article" date="2018" name="Plant J.">
        <title>The Physcomitrella patens chromosome-scale assembly reveals moss genome structure and evolution.</title>
        <authorList>
            <person name="Lang D."/>
            <person name="Ullrich K.K."/>
            <person name="Murat F."/>
            <person name="Fuchs J."/>
            <person name="Jenkins J."/>
            <person name="Haas F.B."/>
            <person name="Piednoel M."/>
            <person name="Gundlach H."/>
            <person name="Van Bel M."/>
            <person name="Meyberg R."/>
            <person name="Vives C."/>
            <person name="Morata J."/>
            <person name="Symeonidi A."/>
            <person name="Hiss M."/>
            <person name="Muchero W."/>
            <person name="Kamisugi Y."/>
            <person name="Saleh O."/>
            <person name="Blanc G."/>
            <person name="Decker E.L."/>
            <person name="van Gessel N."/>
            <person name="Grimwood J."/>
            <person name="Hayes R.D."/>
            <person name="Graham S.W."/>
            <person name="Gunter L.E."/>
            <person name="McDaniel S.F."/>
            <person name="Hoernstein S.N.W."/>
            <person name="Larsson A."/>
            <person name="Li F.W."/>
            <person name="Perroud P.F."/>
            <person name="Phillips J."/>
            <person name="Ranjan P."/>
            <person name="Rokshar D.S."/>
            <person name="Rothfels C.J."/>
            <person name="Schneider L."/>
            <person name="Shu S."/>
            <person name="Stevenson D.W."/>
            <person name="Thummler F."/>
            <person name="Tillich M."/>
            <person name="Villarreal Aguilar J.C."/>
            <person name="Widiez T."/>
            <person name="Wong G.K."/>
            <person name="Wymore A."/>
            <person name="Zhang Y."/>
            <person name="Zimmer A.D."/>
            <person name="Quatrano R.S."/>
            <person name="Mayer K.F.X."/>
            <person name="Goodstein D."/>
            <person name="Casacuberta J.M."/>
            <person name="Vandepoele K."/>
            <person name="Reski R."/>
            <person name="Cuming A.C."/>
            <person name="Tuskan G.A."/>
            <person name="Maumus F."/>
            <person name="Salse J."/>
            <person name="Schmutz J."/>
            <person name="Rensing S.A."/>
        </authorList>
    </citation>
    <scope>NUCLEOTIDE SEQUENCE [LARGE SCALE GENOMIC DNA]</scope>
    <source>
        <strain evidence="2 3">cv. Gransden 2004</strain>
    </source>
</reference>
<evidence type="ECO:0000313" key="3">
    <source>
        <dbReference type="Proteomes" id="UP000006727"/>
    </source>
</evidence>
<dbReference type="Gramene" id="Pp3c7_25320V3.1">
    <property type="protein sequence ID" value="Pp3c7_25320V3.1"/>
    <property type="gene ID" value="Pp3c7_25320"/>
</dbReference>
<evidence type="ECO:0000313" key="2">
    <source>
        <dbReference type="EnsemblPlants" id="Pp3c7_25320V3.1"/>
    </source>
</evidence>
<evidence type="ECO:0000313" key="1">
    <source>
        <dbReference type="EMBL" id="PNR51664.1"/>
    </source>
</evidence>
<protein>
    <submittedName>
        <fullName evidence="1 2">Uncharacterized protein</fullName>
    </submittedName>
</protein>
<dbReference type="EMBL" id="ABEU02000007">
    <property type="protein sequence ID" value="PNR51664.1"/>
    <property type="molecule type" value="Genomic_DNA"/>
</dbReference>
<keyword evidence="3" id="KW-1185">Reference proteome</keyword>
<name>A0A2K1KD08_PHYPA</name>
<gene>
    <name evidence="1" type="ORF">PHYPA_010852</name>
</gene>
<organism evidence="1">
    <name type="scientific">Physcomitrium patens</name>
    <name type="common">Spreading-leaved earth moss</name>
    <name type="synonym">Physcomitrella patens</name>
    <dbReference type="NCBI Taxonomy" id="3218"/>
    <lineage>
        <taxon>Eukaryota</taxon>
        <taxon>Viridiplantae</taxon>
        <taxon>Streptophyta</taxon>
        <taxon>Embryophyta</taxon>
        <taxon>Bryophyta</taxon>
        <taxon>Bryophytina</taxon>
        <taxon>Bryopsida</taxon>
        <taxon>Funariidae</taxon>
        <taxon>Funariales</taxon>
        <taxon>Funariaceae</taxon>
        <taxon>Physcomitrium</taxon>
    </lineage>
</organism>
<sequence length="49" mass="5533">MGDDSIYQHMGEYNNIAIAAKNLGHDNLAACMLQLHTFDHILKVEHLIL</sequence>